<comment type="caution">
    <text evidence="1">The sequence shown here is derived from an EMBL/GenBank/DDBJ whole genome shotgun (WGS) entry which is preliminary data.</text>
</comment>
<name>D3MQG7_9FIRM</name>
<reference evidence="1 2" key="1">
    <citation type="submission" date="2010-01" db="EMBL/GenBank/DDBJ databases">
        <authorList>
            <person name="Dodson R."/>
            <person name="Madupu R."/>
            <person name="Durkin A.S."/>
            <person name="Torralba M."/>
            <person name="Methe B."/>
            <person name="Sutton G.G."/>
            <person name="Strausberg R.L."/>
            <person name="Nelson K.E."/>
        </authorList>
    </citation>
    <scope>NUCLEOTIDE SEQUENCE [LARGE SCALE GENOMIC DNA]</scope>
    <source>
        <strain evidence="1 2">653-L</strain>
    </source>
</reference>
<evidence type="ECO:0000313" key="2">
    <source>
        <dbReference type="Proteomes" id="UP000004206"/>
    </source>
</evidence>
<keyword evidence="2" id="KW-1185">Reference proteome</keyword>
<organism evidence="1 2">
    <name type="scientific">Peptostreptococcus anaerobius 653-L</name>
    <dbReference type="NCBI Taxonomy" id="596329"/>
    <lineage>
        <taxon>Bacteria</taxon>
        <taxon>Bacillati</taxon>
        <taxon>Bacillota</taxon>
        <taxon>Clostridia</taxon>
        <taxon>Peptostreptococcales</taxon>
        <taxon>Peptostreptococcaceae</taxon>
        <taxon>Peptostreptococcus</taxon>
    </lineage>
</organism>
<protein>
    <submittedName>
        <fullName evidence="1">Uncharacterized protein</fullName>
    </submittedName>
</protein>
<dbReference type="EMBL" id="ADJN01000015">
    <property type="protein sequence ID" value="EFD05700.1"/>
    <property type="molecule type" value="Genomic_DNA"/>
</dbReference>
<sequence>MINIQNLVQEDPMKRKKILKRVGNQKIKRNLSNLEKERNTNL</sequence>
<proteinExistence type="predicted"/>
<gene>
    <name evidence="1" type="ORF">HMPREF0631_1583</name>
</gene>
<dbReference type="AlphaFoldDB" id="D3MQG7"/>
<evidence type="ECO:0000313" key="1">
    <source>
        <dbReference type="EMBL" id="EFD05700.1"/>
    </source>
</evidence>
<dbReference type="Proteomes" id="UP000004206">
    <property type="component" value="Unassembled WGS sequence"/>
</dbReference>
<accession>D3MQG7</accession>